<comment type="subcellular location">
    <subcellularLocation>
        <location evidence="1">Membrane</location>
    </subcellularLocation>
</comment>
<gene>
    <name evidence="4" type="ORF">GM661_00720</name>
</gene>
<evidence type="ECO:0000259" key="3">
    <source>
        <dbReference type="Pfam" id="PF01103"/>
    </source>
</evidence>
<feature type="domain" description="Bacterial surface antigen (D15)" evidence="3">
    <location>
        <begin position="227"/>
        <end position="422"/>
    </location>
</feature>
<keyword evidence="5" id="KW-1185">Reference proteome</keyword>
<dbReference type="EMBL" id="CP046640">
    <property type="protein sequence ID" value="QTL96597.1"/>
    <property type="molecule type" value="Genomic_DNA"/>
</dbReference>
<proteinExistence type="predicted"/>
<name>A0A8A7KCI4_9FIRM</name>
<organism evidence="4 5">
    <name type="scientific">Iocasia fonsfrigidae</name>
    <dbReference type="NCBI Taxonomy" id="2682810"/>
    <lineage>
        <taxon>Bacteria</taxon>
        <taxon>Bacillati</taxon>
        <taxon>Bacillota</taxon>
        <taxon>Clostridia</taxon>
        <taxon>Halanaerobiales</taxon>
        <taxon>Halanaerobiaceae</taxon>
        <taxon>Iocasia</taxon>
    </lineage>
</organism>
<dbReference type="RefSeq" id="WP_230868314.1">
    <property type="nucleotide sequence ID" value="NZ_CP046640.1"/>
</dbReference>
<dbReference type="KEGG" id="ifn:GM661_00720"/>
<dbReference type="AlphaFoldDB" id="A0A8A7KCI4"/>
<evidence type="ECO:0000313" key="5">
    <source>
        <dbReference type="Proteomes" id="UP000665020"/>
    </source>
</evidence>
<evidence type="ECO:0000256" key="1">
    <source>
        <dbReference type="ARBA" id="ARBA00004370"/>
    </source>
</evidence>
<evidence type="ECO:0000256" key="2">
    <source>
        <dbReference type="ARBA" id="ARBA00023136"/>
    </source>
</evidence>
<sequence length="449" mass="51104">MMIMWIIKKNIFKLILIFILMILVFTSNVNAAKNFMGIIQDIVGPKMKGNSGKIPFAGYVSEGGLMVGEFIYDFDLFDKNTKFYSANIVSLTTDIIVSYNQLRNYPLSDKWRLGGDLIFVKYTELEAGGIGNDTPDQEIPEEAVAALSKFVNLDQERQDVIVRVLKGKESKSQLTAEEAEIAVALAENKDRLNGYQSSAGWQGKAAVNLAYLLDKHHSIITEYTYQILDSEIRSYEYKADALSLAWEEEYVDDTNNPREGHKIITKVKKSLNLLSHDANNNWDYTKLTFDIHKYLPVFTNSTLALRFRTESISGEDRLDKDRTALKKLYTGDLDAEAYTCAPYFDMASLGDLNSMRGYYYNRFYDKNSSLYQVELRFPMEYLLSNLQGTVFASAGRVSDEFNTELFTEDMHYCYGLGLRYNFLGGVIIRGDIGFSKEGSQVRMNMGHSF</sequence>
<dbReference type="Gene3D" id="2.40.160.50">
    <property type="entry name" value="membrane protein fhac: a member of the omp85/tpsb transporter family"/>
    <property type="match status" value="1"/>
</dbReference>
<evidence type="ECO:0000313" key="4">
    <source>
        <dbReference type="EMBL" id="QTL96597.1"/>
    </source>
</evidence>
<accession>A0A8A7KCI4</accession>
<dbReference type="InterPro" id="IPR000184">
    <property type="entry name" value="Bac_surfAg_D15"/>
</dbReference>
<reference evidence="4" key="1">
    <citation type="submission" date="2019-12" db="EMBL/GenBank/DDBJ databases">
        <authorList>
            <person name="zhang j."/>
            <person name="sun C.M."/>
        </authorList>
    </citation>
    <scope>NUCLEOTIDE SEQUENCE</scope>
    <source>
        <strain evidence="4">NS-1</strain>
    </source>
</reference>
<keyword evidence="2" id="KW-0472">Membrane</keyword>
<dbReference type="Pfam" id="PF01103">
    <property type="entry name" value="Omp85"/>
    <property type="match status" value="1"/>
</dbReference>
<dbReference type="GO" id="GO:0019867">
    <property type="term" value="C:outer membrane"/>
    <property type="evidence" value="ECO:0007669"/>
    <property type="project" value="InterPro"/>
</dbReference>
<dbReference type="Proteomes" id="UP000665020">
    <property type="component" value="Chromosome"/>
</dbReference>
<protein>
    <submittedName>
        <fullName evidence="4">BamA/TamA family outer membrane protein</fullName>
    </submittedName>
</protein>